<reference evidence="1" key="1">
    <citation type="submission" date="2018-06" db="EMBL/GenBank/DDBJ databases">
        <authorList>
            <person name="Zhirakovskaya E."/>
        </authorList>
    </citation>
    <scope>NUCLEOTIDE SEQUENCE</scope>
</reference>
<dbReference type="EMBL" id="UOFY01000051">
    <property type="protein sequence ID" value="VAX10463.1"/>
    <property type="molecule type" value="Genomic_DNA"/>
</dbReference>
<protein>
    <submittedName>
        <fullName evidence="1">Uncharacterized protein</fullName>
    </submittedName>
</protein>
<gene>
    <name evidence="1" type="ORF">MNBD_GAMMA25-1383</name>
</gene>
<evidence type="ECO:0000313" key="1">
    <source>
        <dbReference type="EMBL" id="VAX10463.1"/>
    </source>
</evidence>
<dbReference type="AlphaFoldDB" id="A0A3B1BEH0"/>
<name>A0A3B1BEH0_9ZZZZ</name>
<organism evidence="1">
    <name type="scientific">hydrothermal vent metagenome</name>
    <dbReference type="NCBI Taxonomy" id="652676"/>
    <lineage>
        <taxon>unclassified sequences</taxon>
        <taxon>metagenomes</taxon>
        <taxon>ecological metagenomes</taxon>
    </lineage>
</organism>
<accession>A0A3B1BEH0</accession>
<sequence length="48" mass="5415">MLDGPASSICIIDREQNVYAVYGEMVSGDKECKPDESCDRFEMDIPEK</sequence>
<proteinExistence type="predicted"/>